<dbReference type="InParanoid" id="H2YEJ8"/>
<dbReference type="Ensembl" id="ENSCSAVT00000003803.1">
    <property type="protein sequence ID" value="ENSCSAVP00000003746.1"/>
    <property type="gene ID" value="ENSCSAVG00000002222.1"/>
</dbReference>
<keyword evidence="1 2" id="KW-0430">Lectin</keyword>
<feature type="domain" description="Galectin" evidence="3">
    <location>
        <begin position="12"/>
        <end position="104"/>
    </location>
</feature>
<dbReference type="InterPro" id="IPR044156">
    <property type="entry name" value="Galectin-like"/>
</dbReference>
<dbReference type="Proteomes" id="UP000007875">
    <property type="component" value="Unassembled WGS sequence"/>
</dbReference>
<dbReference type="OMA" id="IFCWEDS"/>
<proteinExistence type="predicted"/>
<evidence type="ECO:0000313" key="4">
    <source>
        <dbReference type="Ensembl" id="ENSCSAVP00000003746.1"/>
    </source>
</evidence>
<evidence type="ECO:0000256" key="1">
    <source>
        <dbReference type="ARBA" id="ARBA00022734"/>
    </source>
</evidence>
<evidence type="ECO:0000256" key="2">
    <source>
        <dbReference type="RuleBase" id="RU102079"/>
    </source>
</evidence>
<dbReference type="GeneTree" id="ENSGT00940000170041"/>
<dbReference type="InterPro" id="IPR013320">
    <property type="entry name" value="ConA-like_dom_sf"/>
</dbReference>
<protein>
    <recommendedName>
        <fullName evidence="2">Galectin</fullName>
    </recommendedName>
</protein>
<organism evidence="4 5">
    <name type="scientific">Ciona savignyi</name>
    <name type="common">Pacific transparent sea squirt</name>
    <dbReference type="NCBI Taxonomy" id="51511"/>
    <lineage>
        <taxon>Eukaryota</taxon>
        <taxon>Metazoa</taxon>
        <taxon>Chordata</taxon>
        <taxon>Tunicata</taxon>
        <taxon>Ascidiacea</taxon>
        <taxon>Phlebobranchia</taxon>
        <taxon>Cionidae</taxon>
        <taxon>Ciona</taxon>
    </lineage>
</organism>
<accession>H2YEJ8</accession>
<dbReference type="HOGENOM" id="CLU_037794_3_2_1"/>
<evidence type="ECO:0000313" key="5">
    <source>
        <dbReference type="Proteomes" id="UP000007875"/>
    </source>
</evidence>
<dbReference type="Gene3D" id="2.60.120.200">
    <property type="match status" value="1"/>
</dbReference>
<keyword evidence="5" id="KW-1185">Reference proteome</keyword>
<dbReference type="AlphaFoldDB" id="H2YEJ8"/>
<dbReference type="SMART" id="SM00908">
    <property type="entry name" value="Gal-bind_lectin"/>
    <property type="match status" value="1"/>
</dbReference>
<name>H2YEJ8_CIOSA</name>
<reference evidence="4" key="3">
    <citation type="submission" date="2025-09" db="UniProtKB">
        <authorList>
            <consortium name="Ensembl"/>
        </authorList>
    </citation>
    <scope>IDENTIFICATION</scope>
</reference>
<dbReference type="CDD" id="cd00070">
    <property type="entry name" value="GLECT"/>
    <property type="match status" value="1"/>
</dbReference>
<evidence type="ECO:0000259" key="3">
    <source>
        <dbReference type="PROSITE" id="PS51304"/>
    </source>
</evidence>
<dbReference type="SMART" id="SM00276">
    <property type="entry name" value="GLECT"/>
    <property type="match status" value="1"/>
</dbReference>
<dbReference type="PANTHER" id="PTHR11346:SF147">
    <property type="entry name" value="GALECTIN"/>
    <property type="match status" value="1"/>
</dbReference>
<dbReference type="PANTHER" id="PTHR11346">
    <property type="entry name" value="GALECTIN"/>
    <property type="match status" value="1"/>
</dbReference>
<dbReference type="GO" id="GO:0030246">
    <property type="term" value="F:carbohydrate binding"/>
    <property type="evidence" value="ECO:0007669"/>
    <property type="project" value="UniProtKB-UniRule"/>
</dbReference>
<dbReference type="SUPFAM" id="SSF49899">
    <property type="entry name" value="Concanavalin A-like lectins/glucanases"/>
    <property type="match status" value="1"/>
</dbReference>
<sequence length="104" mass="11836">MSQPSIVNPVVPFTEHVNGMFPGRTFTIVGTAMPNANRFYINLQPHGGSDIAMHFNPRFDQNKIVLNNREGGVWKNEEIHLLGSSFVRGKLFKLIIFCWEDSME</sequence>
<dbReference type="eggNOG" id="KOG3587">
    <property type="taxonomic scope" value="Eukaryota"/>
</dbReference>
<reference evidence="5" key="1">
    <citation type="submission" date="2003-08" db="EMBL/GenBank/DDBJ databases">
        <authorList>
            <person name="Birren B."/>
            <person name="Nusbaum C."/>
            <person name="Abebe A."/>
            <person name="Abouelleil A."/>
            <person name="Adekoya E."/>
            <person name="Ait-zahra M."/>
            <person name="Allen N."/>
            <person name="Allen T."/>
            <person name="An P."/>
            <person name="Anderson M."/>
            <person name="Anderson S."/>
            <person name="Arachchi H."/>
            <person name="Armbruster J."/>
            <person name="Bachantsang P."/>
            <person name="Baldwin J."/>
            <person name="Barry A."/>
            <person name="Bayul T."/>
            <person name="Blitshsteyn B."/>
            <person name="Bloom T."/>
            <person name="Blye J."/>
            <person name="Boguslavskiy L."/>
            <person name="Borowsky M."/>
            <person name="Boukhgalter B."/>
            <person name="Brunache A."/>
            <person name="Butler J."/>
            <person name="Calixte N."/>
            <person name="Calvo S."/>
            <person name="Camarata J."/>
            <person name="Campo K."/>
            <person name="Chang J."/>
            <person name="Cheshatsang Y."/>
            <person name="Citroen M."/>
            <person name="Collymore A."/>
            <person name="Considine T."/>
            <person name="Cook A."/>
            <person name="Cooke P."/>
            <person name="Corum B."/>
            <person name="Cuomo C."/>
            <person name="David R."/>
            <person name="Dawoe T."/>
            <person name="Degray S."/>
            <person name="Dodge S."/>
            <person name="Dooley K."/>
            <person name="Dorje P."/>
            <person name="Dorjee K."/>
            <person name="Dorris L."/>
            <person name="Duffey N."/>
            <person name="Dupes A."/>
            <person name="Elkins T."/>
            <person name="Engels R."/>
            <person name="Erickson J."/>
            <person name="Farina A."/>
            <person name="Faro S."/>
            <person name="Ferreira P."/>
            <person name="Fischer H."/>
            <person name="Fitzgerald M."/>
            <person name="Foley K."/>
            <person name="Gage D."/>
            <person name="Galagan J."/>
            <person name="Gearin G."/>
            <person name="Gnerre S."/>
            <person name="Gnirke A."/>
            <person name="Goyette A."/>
            <person name="Graham J."/>
            <person name="Grandbois E."/>
            <person name="Gyaltsen K."/>
            <person name="Hafez N."/>
            <person name="Hagopian D."/>
            <person name="Hagos B."/>
            <person name="Hall J."/>
            <person name="Hatcher B."/>
            <person name="Heller A."/>
            <person name="Higgins H."/>
            <person name="Honan T."/>
            <person name="Horn A."/>
            <person name="Houde N."/>
            <person name="Hughes L."/>
            <person name="Hulme W."/>
            <person name="Husby E."/>
            <person name="Iliev I."/>
            <person name="Jaffe D."/>
            <person name="Jones C."/>
            <person name="Kamal M."/>
            <person name="Kamat A."/>
            <person name="Kamvysselis M."/>
            <person name="Karlsson E."/>
            <person name="Kells C."/>
            <person name="Kieu A."/>
            <person name="Kisner P."/>
            <person name="Kodira C."/>
            <person name="Kulbokas E."/>
            <person name="Labutti K."/>
            <person name="Lama D."/>
            <person name="Landers T."/>
            <person name="Leger J."/>
            <person name="Levine S."/>
            <person name="Lewis D."/>
            <person name="Lewis T."/>
            <person name="Lindblad-toh K."/>
            <person name="Liu X."/>
            <person name="Lokyitsang T."/>
            <person name="Lokyitsang Y."/>
            <person name="Lucien O."/>
            <person name="Lui A."/>
            <person name="Ma L.J."/>
            <person name="Mabbitt R."/>
            <person name="Macdonald J."/>
            <person name="Maclean C."/>
            <person name="Major J."/>
            <person name="Manning J."/>
            <person name="Marabella R."/>
            <person name="Maru K."/>
            <person name="Matthews C."/>
            <person name="Mauceli E."/>
            <person name="Mccarthy M."/>
            <person name="Mcdonough S."/>
            <person name="Mcghee T."/>
            <person name="Meldrim J."/>
            <person name="Meneus L."/>
            <person name="Mesirov J."/>
            <person name="Mihalev A."/>
            <person name="Mihova T."/>
            <person name="Mikkelsen T."/>
            <person name="Mlenga V."/>
            <person name="Moru K."/>
            <person name="Mozes J."/>
            <person name="Mulrain L."/>
            <person name="Munson G."/>
            <person name="Naylor J."/>
            <person name="Newes C."/>
            <person name="Nguyen C."/>
            <person name="Nguyen N."/>
            <person name="Nguyen T."/>
            <person name="Nicol R."/>
            <person name="Nielsen C."/>
            <person name="Nizzari M."/>
            <person name="Norbu C."/>
            <person name="Norbu N."/>
            <person name="O'donnell P."/>
            <person name="Okoawo O."/>
            <person name="O'leary S."/>
            <person name="Omotosho B."/>
            <person name="O'neill K."/>
            <person name="Osman S."/>
            <person name="Parker S."/>
            <person name="Perrin D."/>
            <person name="Phunkhang P."/>
            <person name="Piqani B."/>
            <person name="Purcell S."/>
            <person name="Rachupka T."/>
            <person name="Ramasamy U."/>
            <person name="Rameau R."/>
            <person name="Ray V."/>
            <person name="Raymond C."/>
            <person name="Retta R."/>
            <person name="Richardson S."/>
            <person name="Rise C."/>
            <person name="Rodriguez J."/>
            <person name="Rogers J."/>
            <person name="Rogov P."/>
            <person name="Rutman M."/>
            <person name="Schupbach R."/>
            <person name="Seaman C."/>
            <person name="Settipalli S."/>
            <person name="Sharpe T."/>
            <person name="Sheridan J."/>
            <person name="Sherpa N."/>
            <person name="Shi J."/>
            <person name="Smirnov S."/>
            <person name="Smith C."/>
            <person name="Sougnez C."/>
            <person name="Spencer B."/>
            <person name="Stalker J."/>
            <person name="Stange-thomann N."/>
            <person name="Stavropoulos S."/>
            <person name="Stetson K."/>
            <person name="Stone C."/>
            <person name="Stone S."/>
            <person name="Stubbs M."/>
            <person name="Talamas J."/>
            <person name="Tchuinga P."/>
            <person name="Tenzing P."/>
            <person name="Tesfaye S."/>
            <person name="Theodore J."/>
            <person name="Thoulutsang Y."/>
            <person name="Topham K."/>
            <person name="Towey S."/>
            <person name="Tsamla T."/>
            <person name="Tsomo N."/>
            <person name="Vallee D."/>
            <person name="Vassiliev H."/>
            <person name="Venkataraman V."/>
            <person name="Vinson J."/>
            <person name="Vo A."/>
            <person name="Wade C."/>
            <person name="Wang S."/>
            <person name="Wangchuk T."/>
            <person name="Wangdi T."/>
            <person name="Whittaker C."/>
            <person name="Wilkinson J."/>
            <person name="Wu Y."/>
            <person name="Wyman D."/>
            <person name="Yadav S."/>
            <person name="Yang S."/>
            <person name="Yang X."/>
            <person name="Yeager S."/>
            <person name="Yee E."/>
            <person name="Young G."/>
            <person name="Zainoun J."/>
            <person name="Zembeck L."/>
            <person name="Zimmer A."/>
            <person name="Zody M."/>
            <person name="Lander E."/>
        </authorList>
    </citation>
    <scope>NUCLEOTIDE SEQUENCE [LARGE SCALE GENOMIC DNA]</scope>
</reference>
<dbReference type="InterPro" id="IPR001079">
    <property type="entry name" value="Galectin_CRD"/>
</dbReference>
<reference evidence="4" key="2">
    <citation type="submission" date="2025-08" db="UniProtKB">
        <authorList>
            <consortium name="Ensembl"/>
        </authorList>
    </citation>
    <scope>IDENTIFICATION</scope>
</reference>
<dbReference type="PROSITE" id="PS51304">
    <property type="entry name" value="GALECTIN"/>
    <property type="match status" value="1"/>
</dbReference>
<dbReference type="Pfam" id="PF00337">
    <property type="entry name" value="Gal-bind_lectin"/>
    <property type="match status" value="1"/>
</dbReference>